<dbReference type="AlphaFoldDB" id="A0A6S6QR66"/>
<dbReference type="EMBL" id="AP023367">
    <property type="protein sequence ID" value="BCJ93104.1"/>
    <property type="molecule type" value="Genomic_DNA"/>
</dbReference>
<keyword evidence="4" id="KW-0133">Cell shape</keyword>
<dbReference type="GO" id="GO:0008360">
    <property type="term" value="P:regulation of cell shape"/>
    <property type="evidence" value="ECO:0007669"/>
    <property type="project" value="UniProtKB-KW"/>
</dbReference>
<evidence type="ECO:0000313" key="8">
    <source>
        <dbReference type="EMBL" id="BCJ93104.1"/>
    </source>
</evidence>
<proteinExistence type="predicted"/>
<comment type="subcellular location">
    <subcellularLocation>
        <location evidence="1">Cell membrane</location>
        <topology evidence="1">Multi-pass membrane protein</topology>
    </subcellularLocation>
</comment>
<gene>
    <name evidence="8" type="ORF">acsn021_06730</name>
</gene>
<keyword evidence="6" id="KW-1133">Transmembrane helix</keyword>
<evidence type="ECO:0000313" key="9">
    <source>
        <dbReference type="Proteomes" id="UP000515561"/>
    </source>
</evidence>
<sequence>MTNKKNQNSFIKQAGILAVAGIICRLIGSLYRSPLAGIIGDEGNGYYSVAYNIYTIILLVSSYSIPSAISKIIAQRLAVGEYKNARRIFLCSLFYVVAAGSIASLFTYFCAGLLVKTEAVPILRIFAPTIFLSGILGVFRGYYQARGTMVQTAISQVLEQLINAAVSLIAAYFLMDMATGKGASVQAVYGASGSALGTGAGVLTALVFMLFIYLINRKSTVKTLECSHDDNKQVLPYGNILKIIINMVTPVILSTFIYNFNTTLNQSLYIQSMISKHNYTFKSASTYYGIFSGKAVVIANIPIAIASAMSSAIIPELSASFARGELKDTEQKITASIRSALLIAIPSAIGIAALSKPIVRLLFNQAESIGLTVSLLRGLSLTIIFYALSTITNAVLQAIGQVKLPVINAAASLALQTVILLPLLLFTDLKLYSLLIAAFVYSMSMCVLNWISIRKSLNRDFTLPFMKMFLTPSLIAVIMGILTAIVYELCNKVFKKNSISLMIAVVSGILVYFIGIIKTGVLTKEEVEHFPLGDKLIRLSGKLKLLKIFQ</sequence>
<dbReference type="RefSeq" id="WP_243167967.1">
    <property type="nucleotide sequence ID" value="NZ_AP023367.1"/>
</dbReference>
<dbReference type="PANTHER" id="PTHR30250:SF21">
    <property type="entry name" value="LIPID II FLIPPASE MURJ"/>
    <property type="match status" value="1"/>
</dbReference>
<dbReference type="InterPro" id="IPR050833">
    <property type="entry name" value="Poly_Biosynth_Transport"/>
</dbReference>
<evidence type="ECO:0000256" key="4">
    <source>
        <dbReference type="ARBA" id="ARBA00022960"/>
    </source>
</evidence>
<name>A0A6S6QR66_9FIRM</name>
<evidence type="ECO:0000256" key="7">
    <source>
        <dbReference type="ARBA" id="ARBA00023136"/>
    </source>
</evidence>
<dbReference type="GO" id="GO:0005886">
    <property type="term" value="C:plasma membrane"/>
    <property type="evidence" value="ECO:0007669"/>
    <property type="project" value="UniProtKB-SubCell"/>
</dbReference>
<keyword evidence="7" id="KW-0472">Membrane</keyword>
<dbReference type="GO" id="GO:0009252">
    <property type="term" value="P:peptidoglycan biosynthetic process"/>
    <property type="evidence" value="ECO:0007669"/>
    <property type="project" value="UniProtKB-KW"/>
</dbReference>
<protein>
    <submittedName>
        <fullName evidence="8">Stage V sporulation protein B</fullName>
    </submittedName>
</protein>
<evidence type="ECO:0000256" key="1">
    <source>
        <dbReference type="ARBA" id="ARBA00004651"/>
    </source>
</evidence>
<dbReference type="Pfam" id="PF03023">
    <property type="entry name" value="MurJ"/>
    <property type="match status" value="1"/>
</dbReference>
<keyword evidence="3" id="KW-0812">Transmembrane</keyword>
<evidence type="ECO:0000256" key="3">
    <source>
        <dbReference type="ARBA" id="ARBA00022692"/>
    </source>
</evidence>
<keyword evidence="2" id="KW-1003">Cell membrane</keyword>
<evidence type="ECO:0000256" key="6">
    <source>
        <dbReference type="ARBA" id="ARBA00022989"/>
    </source>
</evidence>
<dbReference type="PANTHER" id="PTHR30250">
    <property type="entry name" value="PST FAMILY PREDICTED COLANIC ACID TRANSPORTER"/>
    <property type="match status" value="1"/>
</dbReference>
<organism evidence="8 9">
    <name type="scientific">Anaerocolumna cellulosilytica</name>
    <dbReference type="NCBI Taxonomy" id="433286"/>
    <lineage>
        <taxon>Bacteria</taxon>
        <taxon>Bacillati</taxon>
        <taxon>Bacillota</taxon>
        <taxon>Clostridia</taxon>
        <taxon>Lachnospirales</taxon>
        <taxon>Lachnospiraceae</taxon>
        <taxon>Anaerocolumna</taxon>
    </lineage>
</organism>
<keyword evidence="9" id="KW-1185">Reference proteome</keyword>
<dbReference type="Proteomes" id="UP000515561">
    <property type="component" value="Chromosome"/>
</dbReference>
<dbReference type="KEGG" id="acel:acsn021_06730"/>
<dbReference type="InterPro" id="IPR024923">
    <property type="entry name" value="PG_synth_SpoVB"/>
</dbReference>
<accession>A0A6S6QR66</accession>
<reference evidence="8 9" key="1">
    <citation type="journal article" date="2016" name="Int. J. Syst. Evol. Microbiol.">
        <title>Descriptions of Anaerotaenia torta gen. nov., sp. nov. and Anaerocolumna cellulosilytica gen. nov., sp. nov. isolated from a methanogenic reactor of cattle waste.</title>
        <authorList>
            <person name="Uek A."/>
            <person name="Ohtaki Y."/>
            <person name="Kaku N."/>
            <person name="Ueki K."/>
        </authorList>
    </citation>
    <scope>NUCLEOTIDE SEQUENCE [LARGE SCALE GENOMIC DNA]</scope>
    <source>
        <strain evidence="8 9">SN021</strain>
    </source>
</reference>
<keyword evidence="5" id="KW-0573">Peptidoglycan synthesis</keyword>
<evidence type="ECO:0000256" key="5">
    <source>
        <dbReference type="ARBA" id="ARBA00022984"/>
    </source>
</evidence>
<dbReference type="CDD" id="cd13124">
    <property type="entry name" value="MATE_SpoVB_like"/>
    <property type="match status" value="1"/>
</dbReference>
<evidence type="ECO:0000256" key="2">
    <source>
        <dbReference type="ARBA" id="ARBA00022475"/>
    </source>
</evidence>
<dbReference type="InterPro" id="IPR004268">
    <property type="entry name" value="MurJ"/>
</dbReference>
<dbReference type="PIRSF" id="PIRSF038958">
    <property type="entry name" value="PG_synth_SpoVB"/>
    <property type="match status" value="1"/>
</dbReference>